<dbReference type="PATRIC" id="fig|926556.3.peg.3644"/>
<dbReference type="PANTHER" id="PTHR40094:SF1">
    <property type="entry name" value="UBIQUITIN DOMAIN-CONTAINING PROTEIN"/>
    <property type="match status" value="1"/>
</dbReference>
<dbReference type="InterPro" id="IPR051802">
    <property type="entry name" value="YfhM-like"/>
</dbReference>
<dbReference type="InterPro" id="IPR047565">
    <property type="entry name" value="Alpha-macroglob_thiol-ester_cl"/>
</dbReference>
<proteinExistence type="inferred from homology"/>
<dbReference type="Gene3D" id="1.50.10.20">
    <property type="match status" value="1"/>
</dbReference>
<dbReference type="HOGENOM" id="CLU_001849_0_0_10"/>
<dbReference type="Pfam" id="PF07703">
    <property type="entry name" value="A2M_BRD"/>
    <property type="match status" value="1"/>
</dbReference>
<dbReference type="SMART" id="SM01360">
    <property type="entry name" value="A2M"/>
    <property type="match status" value="1"/>
</dbReference>
<dbReference type="Proteomes" id="UP000010796">
    <property type="component" value="Chromosome"/>
</dbReference>
<sequence>MLKNEVNSYQTRLNTIFMSKYLLFLCLILLPKLTFSQDSYQVQWEKVEKLELKNLPKSALAITDSIFQQAKSAHNAPQWLKAMLYQSKFALKLEENAQLAIIDKFEKEIATAEPPVSNLLHSMLATFYWQYFQENRYQFYNRSQTTPMVDSLDFRTWDLNRLYQHIHAMHVRALQDPERLQEIPIDQFKPILTEEEKTKHLTPSLFDLLAHRALAFYKTAETSIHQPKDKFLINDPRYFQEEEEYLKSQRFTGFSRLFEALKIYGTLTQYHRKAQHEAALVAIQLERLKFIAANYTGESKNKHYEAALTRLYRQYSSKPISTLITYDLAALYDNMADEYSPHDATDHQFKRKEALALLNESIADFPDGLGIEFCKQLKRSIVSPFLHLTSEKFLPVQQEARILAEYKNVDQLDFTIYALNHEQSEKFNALYDEHEKTHFVEQLSPYQSWQSPLVNEGDYQPHRMDNLLPSLAAGNYVIMATSDLDGIQATITAFQFIQVTDMALIHHNIGNEVTLQVIDRQHGTPIKGASVRLSNDRYNKRKLLPQSSLITNEEGFVHFSVEDRLYGVEVHVQKDGQTAIFSNFSNYHRYSYDNENTISTHLFTDRSIYRPGQTVFFKGILVKRSNHQSETVPEAGVEVVLKDVNGEKVSELLLESNAYGAFSGEFVLPTSGLTGNFTLEVNKNNNIKNVALRGTDFLGGHHRIAVEEYKRPTFEANFRPIEQEYQVNDSVLVYGKATAFSGSKISDANVSYRVVREVHMPMWYYSWRRTFPVAHAQEVAVGSAMTDGDGHFNIPFKAIPDETVPKADHPVFHYKVIAEVTDINGETRTAQTTVNVGYHALLLDLEAPETLKKQQDSISLKINSTNLNDSFVPAQGTLKIYKLRSPGRVLRNSPLSIPDYRRWEKEEFVRRFPHEPYGEEGEPENWEKGSLIKSRSFDTAKEKELQLARIDQWSTGRYLVEIEAMDKFGQKVTEKGLFTLMDNVHTMVPDHQLLDIQLDKASYSPGNTAKLSLGTAAKNLTVSVFLEKDGAIKNTWLLNLKNGYESLSIPVESSDLGGFVIHYTTAFANASVAGEIQVNVPYPKKDLEIETLTFRDHIQPGAEQTWTFKVKGPQKDHVAAELLASMYDASLDQFTPHQWRFARAERNYISQTSFQSHFSFDTDRFDMNRFLPSRYFTTHETLPLTQLNWFGFHFTNEYYFNYRYIQSLREKWIPIASKVSYSFDASLQKGFAKGKITNVEGDPLPGVTIDPSGNHQSVVSDIDGEFIVEASPGDTLTFQLIGYLSATANLAPKRNVVHVVLTEDATGLEEVVVTGYQANRKESSAALAMESQEDANHPPAEIAFRAKASGISTQALYIIDGKISTTPPQESDVASRQVLAADEAMAIYGSQGQNGAIIITTHAGQASMDQQLVQIQARSDLRETAFFYPHLSTDSTGNISFSFTAPEALTKWKLQLLAHTKAVDIGYKQLQAITQKDLMVTPNAPRFLREGDKLVFSAKISNLSADALTGKAQLELTDPFTGKSLNQQLSNLQQGRSFQVAAKGNTEVRWSLEIPEGTQAVQYKVVAAAGSFSDGEQRILPVLSNRMLVTETMPMWINDKGKKSFEMVNLTDHASTTLAHHQLTLEVTSNPAWYAVQALPYLMEYPYECAEQTYARFFANAVAKHIVDSHPRIKAVFEHWKNQDTETLLSNLEKNQELKSLVIQETPWLRDAQSESEQKQRIALLFETNKISNELSKNISKLYSMQMSSGGFPWFKGSRYPNRYITQHIVTGLAELQRMEVQAAQSEKITTMITKAMNYLDEQLLEDYKKLLAQAKISKTDSTDTDKLNAVLRGNLISSVQVHYLYLRTLLPKAQPSGSLKEAIQLYQQQALRQWTSLGLQEQAMIALMSHRTLSTNTAQEILKSLVENSINNPELGRYWKANKPGWLWYKAPIETQAFLIRTFSEIPMERHTTSEQTKLVNEMKVWLLKQKQTNHWSNTKASASAIQALLLAGSDWLSTTETVQVSVGHQKVSPKTDPSIQAEAGTGYFKKSWSGDQVEKTMGNVTLTQEKDGIAWGALYWQYFEDLDKIQENTATPLKISKELLIKENTDQGEIFHPIDGDKNIVVGDLIKVRLKIMVDRDMDFVHLKDMRAAGFEPVNVLSRYKYQDGLGYYESTRDASTHFFFERLEKGVYVFEYDVRANNAGTFSNGISTIQCMYAPEFSSHSKGKLIHIER</sequence>
<dbReference type="Gene3D" id="2.60.40.1930">
    <property type="match status" value="1"/>
</dbReference>
<evidence type="ECO:0000259" key="2">
    <source>
        <dbReference type="SMART" id="SM01359"/>
    </source>
</evidence>
<evidence type="ECO:0000313" key="5">
    <source>
        <dbReference type="Proteomes" id="UP000010796"/>
    </source>
</evidence>
<dbReference type="EMBL" id="CP003346">
    <property type="protein sequence ID" value="AGA79675.1"/>
    <property type="molecule type" value="Genomic_DNA"/>
</dbReference>
<dbReference type="SMART" id="SM01359">
    <property type="entry name" value="A2M_N_2"/>
    <property type="match status" value="1"/>
</dbReference>
<dbReference type="InterPro" id="IPR041246">
    <property type="entry name" value="Bact_MG10"/>
</dbReference>
<dbReference type="Pfam" id="PF00207">
    <property type="entry name" value="A2M"/>
    <property type="match status" value="1"/>
</dbReference>
<feature type="domain" description="Alpha-2-macroglobulin bait region" evidence="2">
    <location>
        <begin position="994"/>
        <end position="1134"/>
    </location>
</feature>
<dbReference type="OrthoDB" id="9767116at2"/>
<dbReference type="GO" id="GO:0004866">
    <property type="term" value="F:endopeptidase inhibitor activity"/>
    <property type="evidence" value="ECO:0007669"/>
    <property type="project" value="InterPro"/>
</dbReference>
<evidence type="ECO:0000313" key="4">
    <source>
        <dbReference type="EMBL" id="AGA79675.1"/>
    </source>
</evidence>
<dbReference type="InterPro" id="IPR008969">
    <property type="entry name" value="CarboxyPept-like_regulatory"/>
</dbReference>
<dbReference type="InterPro" id="IPR008930">
    <property type="entry name" value="Terpenoid_cyclase/PrenylTrfase"/>
</dbReference>
<dbReference type="PANTHER" id="PTHR40094">
    <property type="entry name" value="ALPHA-2-MACROGLOBULIN HOMOLOG"/>
    <property type="match status" value="1"/>
</dbReference>
<dbReference type="SMART" id="SM01419">
    <property type="entry name" value="Thiol-ester_cl"/>
    <property type="match status" value="1"/>
</dbReference>
<dbReference type="Pfam" id="PF01835">
    <property type="entry name" value="MG2"/>
    <property type="match status" value="1"/>
</dbReference>
<comment type="similarity">
    <text evidence="1">Belongs to the protease inhibitor I39 (alpha-2-macroglobulin) family. Bacterial alpha-2-macroglobulin subfamily.</text>
</comment>
<dbReference type="Pfam" id="PF17973">
    <property type="entry name" value="bMG10"/>
    <property type="match status" value="1"/>
</dbReference>
<evidence type="ECO:0000259" key="3">
    <source>
        <dbReference type="SMART" id="SM01360"/>
    </source>
</evidence>
<keyword evidence="5" id="KW-1185">Reference proteome</keyword>
<name>L0G4C2_ECHVK</name>
<dbReference type="SUPFAM" id="SSF48239">
    <property type="entry name" value="Terpenoid cyclases/Protein prenyltransferases"/>
    <property type="match status" value="1"/>
</dbReference>
<dbReference type="InterPro" id="IPR001599">
    <property type="entry name" value="Macroglobln_a2"/>
</dbReference>
<dbReference type="KEGG" id="evi:Echvi_3459"/>
<reference evidence="5" key="1">
    <citation type="submission" date="2012-02" db="EMBL/GenBank/DDBJ databases">
        <title>The complete genome of Echinicola vietnamensis DSM 17526.</title>
        <authorList>
            <person name="Lucas S."/>
            <person name="Copeland A."/>
            <person name="Lapidus A."/>
            <person name="Glavina del Rio T."/>
            <person name="Dalin E."/>
            <person name="Tice H."/>
            <person name="Bruce D."/>
            <person name="Goodwin L."/>
            <person name="Pitluck S."/>
            <person name="Peters L."/>
            <person name="Ovchinnikova G."/>
            <person name="Teshima H."/>
            <person name="Kyrpides N."/>
            <person name="Mavromatis K."/>
            <person name="Ivanova N."/>
            <person name="Brettin T."/>
            <person name="Detter J.C."/>
            <person name="Han C."/>
            <person name="Larimer F."/>
            <person name="Land M."/>
            <person name="Hauser L."/>
            <person name="Markowitz V."/>
            <person name="Cheng J.-F."/>
            <person name="Hugenholtz P."/>
            <person name="Woyke T."/>
            <person name="Wu D."/>
            <person name="Brambilla E."/>
            <person name="Klenk H.-P."/>
            <person name="Eisen J.A."/>
        </authorList>
    </citation>
    <scope>NUCLEOTIDE SEQUENCE [LARGE SCALE GENOMIC DNA]</scope>
    <source>
        <strain evidence="5">DSM 17526 / LMG 23754 / KMM 6221</strain>
    </source>
</reference>
<dbReference type="eggNOG" id="COG2373">
    <property type="taxonomic scope" value="Bacteria"/>
</dbReference>
<dbReference type="InterPro" id="IPR002890">
    <property type="entry name" value="MG2"/>
</dbReference>
<dbReference type="SUPFAM" id="SSF49464">
    <property type="entry name" value="Carboxypeptidase regulatory domain-like"/>
    <property type="match status" value="1"/>
</dbReference>
<organism evidence="4 5">
    <name type="scientific">Echinicola vietnamensis (strain DSM 17526 / LMG 23754 / KMM 6221)</name>
    <dbReference type="NCBI Taxonomy" id="926556"/>
    <lineage>
        <taxon>Bacteria</taxon>
        <taxon>Pseudomonadati</taxon>
        <taxon>Bacteroidota</taxon>
        <taxon>Cytophagia</taxon>
        <taxon>Cytophagales</taxon>
        <taxon>Cyclobacteriaceae</taxon>
        <taxon>Echinicola</taxon>
    </lineage>
</organism>
<accession>L0G4C2</accession>
<evidence type="ECO:0000256" key="1">
    <source>
        <dbReference type="ARBA" id="ARBA00010556"/>
    </source>
</evidence>
<dbReference type="STRING" id="926556.Echvi_3459"/>
<dbReference type="Pfam" id="PF13715">
    <property type="entry name" value="CarbopepD_reg_2"/>
    <property type="match status" value="1"/>
</dbReference>
<dbReference type="InterPro" id="IPR011625">
    <property type="entry name" value="A2M_N_BRD"/>
</dbReference>
<feature type="domain" description="Alpha-2-macroglobulin" evidence="3">
    <location>
        <begin position="1424"/>
        <end position="1514"/>
    </location>
</feature>
<gene>
    <name evidence="4" type="ordered locus">Echvi_3459</name>
</gene>
<protein>
    <submittedName>
        <fullName evidence="4">Large extracellular alpha-helical protein</fullName>
    </submittedName>
</protein>